<dbReference type="InterPro" id="IPR025533">
    <property type="entry name" value="DUF4419"/>
</dbReference>
<gene>
    <name evidence="1" type="ORF">BDV40DRAFT_289203</name>
</gene>
<evidence type="ECO:0000313" key="1">
    <source>
        <dbReference type="EMBL" id="KAE8161587.1"/>
    </source>
</evidence>
<reference evidence="1 2" key="1">
    <citation type="submission" date="2019-04" db="EMBL/GenBank/DDBJ databases">
        <title>Friends and foes A comparative genomics study of 23 Aspergillus species from section Flavi.</title>
        <authorList>
            <consortium name="DOE Joint Genome Institute"/>
            <person name="Kjaerbolling I."/>
            <person name="Vesth T."/>
            <person name="Frisvad J.C."/>
            <person name="Nybo J.L."/>
            <person name="Theobald S."/>
            <person name="Kildgaard S."/>
            <person name="Isbrandt T."/>
            <person name="Kuo A."/>
            <person name="Sato A."/>
            <person name="Lyhne E.K."/>
            <person name="Kogle M.E."/>
            <person name="Wiebenga A."/>
            <person name="Kun R.S."/>
            <person name="Lubbers R.J."/>
            <person name="Makela M.R."/>
            <person name="Barry K."/>
            <person name="Chovatia M."/>
            <person name="Clum A."/>
            <person name="Daum C."/>
            <person name="Haridas S."/>
            <person name="He G."/>
            <person name="LaButti K."/>
            <person name="Lipzen A."/>
            <person name="Mondo S."/>
            <person name="Riley R."/>
            <person name="Salamov A."/>
            <person name="Simmons B.A."/>
            <person name="Magnuson J.K."/>
            <person name="Henrissat B."/>
            <person name="Mortensen U.H."/>
            <person name="Larsen T.O."/>
            <person name="Devries R.P."/>
            <person name="Grigoriev I.V."/>
            <person name="Machida M."/>
            <person name="Baker S.E."/>
            <person name="Andersen M.R."/>
        </authorList>
    </citation>
    <scope>NUCLEOTIDE SEQUENCE [LARGE SCALE GENOMIC DNA]</scope>
    <source>
        <strain evidence="1 2">CBS 117626</strain>
    </source>
</reference>
<organism evidence="1 2">
    <name type="scientific">Aspergillus tamarii</name>
    <dbReference type="NCBI Taxonomy" id="41984"/>
    <lineage>
        <taxon>Eukaryota</taxon>
        <taxon>Fungi</taxon>
        <taxon>Dikarya</taxon>
        <taxon>Ascomycota</taxon>
        <taxon>Pezizomycotina</taxon>
        <taxon>Eurotiomycetes</taxon>
        <taxon>Eurotiomycetidae</taxon>
        <taxon>Eurotiales</taxon>
        <taxon>Aspergillaceae</taxon>
        <taxon>Aspergillus</taxon>
        <taxon>Aspergillus subgen. Circumdati</taxon>
    </lineage>
</organism>
<dbReference type="PANTHER" id="PTHR31252">
    <property type="entry name" value="DUF4419 DOMAIN-CONTAINING PROTEIN"/>
    <property type="match status" value="1"/>
</dbReference>
<accession>A0A5N6USG4</accession>
<protein>
    <recommendedName>
        <fullName evidence="3">DUF4419 domain-containing protein</fullName>
    </recommendedName>
</protein>
<dbReference type="AlphaFoldDB" id="A0A5N6USG4"/>
<keyword evidence="2" id="KW-1185">Reference proteome</keyword>
<sequence length="393" mass="43883">MPVTLTTASHEAQGWKSPRVSNSEQLFQESRPRDYNRSNRLIQSSFAQNSFDDTHISGTEHGFVWAVYSAYSHHHHLTLRPDDVWFSILSQLRYYIPAHAEELRPFFVSHQGKKKLEVVADGDTKTVDFGALALSMTQLAQDNINDPGLRTWIMPSFSTTTQTDRVVASVLMMGALQKYFDYGIALDCGIPTVTLLGERDDWEQMLCKLDPICRLGEEPTCFVSLLRPVLRRFVASFDNPTSPDIIDFWNKCAHKSGGSGTHYLSGWLTAFCFWGDDGLSLFGDGPLKEVSLSEWDGECAGCELDGIYYHRMDSWQIPAGVGSVPVSVRDYDGTEHNMVMLAGLPGIQAVSSRANGSGPLDSIRPLSGWWIYEKEGLAEEGKREEEPTVRGLS</sequence>
<dbReference type="Pfam" id="PF14388">
    <property type="entry name" value="DUF4419"/>
    <property type="match status" value="1"/>
</dbReference>
<evidence type="ECO:0000313" key="2">
    <source>
        <dbReference type="Proteomes" id="UP000326950"/>
    </source>
</evidence>
<dbReference type="Proteomes" id="UP000326950">
    <property type="component" value="Unassembled WGS sequence"/>
</dbReference>
<evidence type="ECO:0008006" key="3">
    <source>
        <dbReference type="Google" id="ProtNLM"/>
    </source>
</evidence>
<dbReference type="EMBL" id="ML738640">
    <property type="protein sequence ID" value="KAE8161587.1"/>
    <property type="molecule type" value="Genomic_DNA"/>
</dbReference>
<dbReference type="PANTHER" id="PTHR31252:SF11">
    <property type="entry name" value="DUF4419 DOMAIN-CONTAINING PROTEIN"/>
    <property type="match status" value="1"/>
</dbReference>
<dbReference type="OrthoDB" id="9978173at2759"/>
<proteinExistence type="predicted"/>
<name>A0A5N6USG4_ASPTM</name>